<dbReference type="FunFam" id="3.40.30.10:FF:000101">
    <property type="entry name" value="2-cys peroxiredoxin"/>
    <property type="match status" value="1"/>
</dbReference>
<comment type="caution">
    <text evidence="8">The sequence shown here is derived from an EMBL/GenBank/DDBJ whole genome shotgun (WGS) entry which is preliminary data.</text>
</comment>
<evidence type="ECO:0000256" key="2">
    <source>
        <dbReference type="ARBA" id="ARBA00022559"/>
    </source>
</evidence>
<dbReference type="GO" id="GO:0005829">
    <property type="term" value="C:cytosol"/>
    <property type="evidence" value="ECO:0007669"/>
    <property type="project" value="TreeGrafter"/>
</dbReference>
<dbReference type="RefSeq" id="WP_068554384.1">
    <property type="nucleotide sequence ID" value="NZ_LOEE01000007.1"/>
</dbReference>
<dbReference type="InterPro" id="IPR050217">
    <property type="entry name" value="Peroxiredoxin"/>
</dbReference>
<evidence type="ECO:0000313" key="8">
    <source>
        <dbReference type="EMBL" id="KXG78111.1"/>
    </source>
</evidence>
<dbReference type="STRING" id="520762.AN619_02990"/>
<protein>
    <submittedName>
        <fullName evidence="8">Putative peroxiredoxin</fullName>
        <ecNumber evidence="8">1.11.1.15</ecNumber>
    </submittedName>
</protein>
<keyword evidence="2 8" id="KW-0575">Peroxidase</keyword>
<dbReference type="PIRSF" id="PIRSF000239">
    <property type="entry name" value="AHPC"/>
    <property type="match status" value="1"/>
</dbReference>
<dbReference type="GO" id="GO:0033554">
    <property type="term" value="P:cellular response to stress"/>
    <property type="evidence" value="ECO:0007669"/>
    <property type="project" value="TreeGrafter"/>
</dbReference>
<dbReference type="InterPro" id="IPR036249">
    <property type="entry name" value="Thioredoxin-like_sf"/>
</dbReference>
<dbReference type="InterPro" id="IPR000866">
    <property type="entry name" value="AhpC/TSA"/>
</dbReference>
<dbReference type="Proteomes" id="UP000070456">
    <property type="component" value="Unassembled WGS sequence"/>
</dbReference>
<dbReference type="GO" id="GO:0042744">
    <property type="term" value="P:hydrogen peroxide catabolic process"/>
    <property type="evidence" value="ECO:0007669"/>
    <property type="project" value="TreeGrafter"/>
</dbReference>
<dbReference type="PANTHER" id="PTHR10681">
    <property type="entry name" value="THIOREDOXIN PEROXIDASE"/>
    <property type="match status" value="1"/>
</dbReference>
<sequence length="181" mass="20104">MTERLVGKKAPYFEMKTAHGDGQGFGKVTLDDYKGKWLVMFFYPLDFTFVCPTEITGFNKRMDAFKKLNAEVLGVSTDSEHSHKAWINAPTAQGGIGKLEFPLASDMTQKVARDYGVLIEEEGIALRGLFIIDPDGIVRYSVIHDLNVGRSVDETIRVLEALQSGGLCPIDWHPGDEHLSV</sequence>
<proteinExistence type="inferred from homology"/>
<evidence type="ECO:0000256" key="5">
    <source>
        <dbReference type="ARBA" id="ARBA00023284"/>
    </source>
</evidence>
<dbReference type="EC" id="1.11.1.15" evidence="8"/>
<dbReference type="GO" id="GO:0008379">
    <property type="term" value="F:thioredoxin peroxidase activity"/>
    <property type="evidence" value="ECO:0007669"/>
    <property type="project" value="TreeGrafter"/>
</dbReference>
<feature type="active site" description="Cysteine sulfenic acid (-SOH) intermediate; for peroxidase activity" evidence="6">
    <location>
        <position position="51"/>
    </location>
</feature>
<evidence type="ECO:0000259" key="7">
    <source>
        <dbReference type="PROSITE" id="PS51352"/>
    </source>
</evidence>
<dbReference type="InterPro" id="IPR013766">
    <property type="entry name" value="Thioredoxin_domain"/>
</dbReference>
<keyword evidence="4 8" id="KW-0560">Oxidoreductase</keyword>
<dbReference type="PATRIC" id="fig|520762.4.peg.334"/>
<name>A0A140LC36_9FIRM</name>
<dbReference type="Gene3D" id="3.40.30.10">
    <property type="entry name" value="Glutaredoxin"/>
    <property type="match status" value="1"/>
</dbReference>
<dbReference type="GO" id="GO:0045454">
    <property type="term" value="P:cell redox homeostasis"/>
    <property type="evidence" value="ECO:0007669"/>
    <property type="project" value="TreeGrafter"/>
</dbReference>
<dbReference type="OrthoDB" id="9812811at2"/>
<accession>A0A140LC36</accession>
<dbReference type="PROSITE" id="PS51352">
    <property type="entry name" value="THIOREDOXIN_2"/>
    <property type="match status" value="1"/>
</dbReference>
<dbReference type="Pfam" id="PF00578">
    <property type="entry name" value="AhpC-TSA"/>
    <property type="match status" value="1"/>
</dbReference>
<dbReference type="InterPro" id="IPR024706">
    <property type="entry name" value="Peroxiredoxin_AhpC-typ"/>
</dbReference>
<dbReference type="CDD" id="cd03015">
    <property type="entry name" value="PRX_Typ2cys"/>
    <property type="match status" value="1"/>
</dbReference>
<gene>
    <name evidence="8" type="primary">tsaA</name>
    <name evidence="8" type="ORF">AN619_02990</name>
</gene>
<reference evidence="8 9" key="1">
    <citation type="submission" date="2015-12" db="EMBL/GenBank/DDBJ databases">
        <title>Draft genome sequence of the thermoanaerobe Thermotalea metallivorans, an isolate from the runoff channel of the Great Artesian Basin, Australia.</title>
        <authorList>
            <person name="Patel B.K."/>
        </authorList>
    </citation>
    <scope>NUCLEOTIDE SEQUENCE [LARGE SCALE GENOMIC DNA]</scope>
    <source>
        <strain evidence="8 9">B2-1</strain>
    </source>
</reference>
<dbReference type="EMBL" id="LOEE01000007">
    <property type="protein sequence ID" value="KXG78111.1"/>
    <property type="molecule type" value="Genomic_DNA"/>
</dbReference>
<comment type="similarity">
    <text evidence="1">Belongs to the peroxiredoxin family. AhpC/Prx1 subfamily.</text>
</comment>
<keyword evidence="3" id="KW-0049">Antioxidant</keyword>
<dbReference type="AlphaFoldDB" id="A0A140LC36"/>
<organism evidence="8 9">
    <name type="scientific">Thermotalea metallivorans</name>
    <dbReference type="NCBI Taxonomy" id="520762"/>
    <lineage>
        <taxon>Bacteria</taxon>
        <taxon>Bacillati</taxon>
        <taxon>Bacillota</taxon>
        <taxon>Clostridia</taxon>
        <taxon>Peptostreptococcales</taxon>
        <taxon>Thermotaleaceae</taxon>
        <taxon>Thermotalea</taxon>
    </lineage>
</organism>
<feature type="domain" description="Thioredoxin" evidence="7">
    <location>
        <begin position="4"/>
        <end position="164"/>
    </location>
</feature>
<dbReference type="GO" id="GO:0006979">
    <property type="term" value="P:response to oxidative stress"/>
    <property type="evidence" value="ECO:0007669"/>
    <property type="project" value="TreeGrafter"/>
</dbReference>
<evidence type="ECO:0000256" key="6">
    <source>
        <dbReference type="PIRSR" id="PIRSR000239-1"/>
    </source>
</evidence>
<evidence type="ECO:0000256" key="1">
    <source>
        <dbReference type="ARBA" id="ARBA00009796"/>
    </source>
</evidence>
<keyword evidence="5" id="KW-0676">Redox-active center</keyword>
<evidence type="ECO:0000256" key="3">
    <source>
        <dbReference type="ARBA" id="ARBA00022862"/>
    </source>
</evidence>
<evidence type="ECO:0000313" key="9">
    <source>
        <dbReference type="Proteomes" id="UP000070456"/>
    </source>
</evidence>
<dbReference type="SUPFAM" id="SSF52833">
    <property type="entry name" value="Thioredoxin-like"/>
    <property type="match status" value="1"/>
</dbReference>
<dbReference type="PANTHER" id="PTHR10681:SF121">
    <property type="entry name" value="ALKYL HYDROPEROXIDE REDUCTASE C"/>
    <property type="match status" value="1"/>
</dbReference>
<evidence type="ECO:0000256" key="4">
    <source>
        <dbReference type="ARBA" id="ARBA00023002"/>
    </source>
</evidence>
<keyword evidence="9" id="KW-1185">Reference proteome</keyword>